<organism evidence="2 3">
    <name type="scientific">Parvularcula mediterranea</name>
    <dbReference type="NCBI Taxonomy" id="2732508"/>
    <lineage>
        <taxon>Bacteria</taxon>
        <taxon>Pseudomonadati</taxon>
        <taxon>Pseudomonadota</taxon>
        <taxon>Alphaproteobacteria</taxon>
        <taxon>Parvularculales</taxon>
        <taxon>Parvularculaceae</taxon>
        <taxon>Parvularcula</taxon>
    </lineage>
</organism>
<evidence type="ECO:0000313" key="3">
    <source>
        <dbReference type="Proteomes" id="UP000536835"/>
    </source>
</evidence>
<keyword evidence="1" id="KW-0472">Membrane</keyword>
<dbReference type="Pfam" id="PF07087">
    <property type="entry name" value="DUF1353"/>
    <property type="match status" value="1"/>
</dbReference>
<keyword evidence="3" id="KW-1185">Reference proteome</keyword>
<protein>
    <submittedName>
        <fullName evidence="2">DUF1353 domain-containing protein</fullName>
    </submittedName>
</protein>
<sequence>MRLLKIPSLLGLIILIIAGAAGGFLWWFGGRDLPEGIDRWIVDDDGRKTSFAGRYEGFTSDTLATGIISGSRKLQEGRRVAVLAKDLGYISYEFENNVPSKATIYVVPRYYITDFASIPWPASYLISPFGDHAEAAVIHDWLYAVGSGVDPSDSDYKGKVRRARLDADLTFYRAMRESGVPLWRRRIMFGAVRLGGGASFGADQEWYGADCDMVDDKGACLPSRFYEPFIGVAFPDGCLLERDPKLFRPAGRVSKRGVRINVEDEAAGVFAAMDILDYVDYLWRKPLSEDKCFAFFSKEMNTDRDFVAVKDPKIVIIDGPEEVVLAQKVLSNIVPPVREVIELPDELRRKIEPLMQRRLGYTEILTEPEPNDLARRLEEKSQLASTMYSTETAKLNGVYRVYDGLERRAEEILRLVPGTGLTPGNLTAKGRDELFMATSIYADQAYRTKTNIAEVDDRYFDDPVTLRLYRDTLNGEDEELFGRIEAILPPRRWE</sequence>
<proteinExistence type="predicted"/>
<name>A0A7Y3RJV1_9PROT</name>
<gene>
    <name evidence="2" type="ORF">HK107_00055</name>
</gene>
<comment type="caution">
    <text evidence="2">The sequence shown here is derived from an EMBL/GenBank/DDBJ whole genome shotgun (WGS) entry which is preliminary data.</text>
</comment>
<dbReference type="RefSeq" id="WP_173195566.1">
    <property type="nucleotide sequence ID" value="NZ_JABFCX010000001.1"/>
</dbReference>
<reference evidence="2 3" key="1">
    <citation type="submission" date="2020-05" db="EMBL/GenBank/DDBJ databases">
        <title>Parvularcula mediterraneae sp. nov., isolated from polypropylene straw from shallow seawater of the seashore of Laganas in Zakynthos island, Greece.</title>
        <authorList>
            <person name="Szabo I."/>
            <person name="Al-Omari J."/>
            <person name="Rado J."/>
            <person name="Szerdahelyi G.S."/>
        </authorList>
    </citation>
    <scope>NUCLEOTIDE SEQUENCE [LARGE SCALE GENOMIC DNA]</scope>
    <source>
        <strain evidence="2 3">ZS-1/3</strain>
    </source>
</reference>
<accession>A0A7Y3RJV1</accession>
<dbReference type="EMBL" id="JABFCX010000001">
    <property type="protein sequence ID" value="NNU14712.1"/>
    <property type="molecule type" value="Genomic_DNA"/>
</dbReference>
<keyword evidence="1" id="KW-1133">Transmembrane helix</keyword>
<evidence type="ECO:0000256" key="1">
    <source>
        <dbReference type="SAM" id="Phobius"/>
    </source>
</evidence>
<dbReference type="Proteomes" id="UP000536835">
    <property type="component" value="Unassembled WGS sequence"/>
</dbReference>
<dbReference type="InterPro" id="IPR010767">
    <property type="entry name" value="Phage_CGC-2007_Cje0229"/>
</dbReference>
<keyword evidence="1" id="KW-0812">Transmembrane</keyword>
<dbReference type="AlphaFoldDB" id="A0A7Y3RJV1"/>
<evidence type="ECO:0000313" key="2">
    <source>
        <dbReference type="EMBL" id="NNU14712.1"/>
    </source>
</evidence>
<feature type="transmembrane region" description="Helical" evidence="1">
    <location>
        <begin position="9"/>
        <end position="29"/>
    </location>
</feature>